<dbReference type="AlphaFoldDB" id="A0A834DWR3"/>
<feature type="chain" id="PRO_5032982759" evidence="1">
    <location>
        <begin position="20"/>
        <end position="226"/>
    </location>
</feature>
<evidence type="ECO:0000313" key="3">
    <source>
        <dbReference type="Proteomes" id="UP000664940"/>
    </source>
</evidence>
<reference evidence="2 3" key="1">
    <citation type="journal article" date="2020" name="Nature">
        <title>Six reference-quality genomes reveal evolution of bat adaptations.</title>
        <authorList>
            <person name="Jebb D."/>
            <person name="Huang Z."/>
            <person name="Pippel M."/>
            <person name="Hughes G.M."/>
            <person name="Lavrichenko K."/>
            <person name="Devanna P."/>
            <person name="Winkler S."/>
            <person name="Jermiin L.S."/>
            <person name="Skirmuntt E.C."/>
            <person name="Katzourakis A."/>
            <person name="Burkitt-Gray L."/>
            <person name="Ray D.A."/>
            <person name="Sullivan K.A.M."/>
            <person name="Roscito J.G."/>
            <person name="Kirilenko B.M."/>
            <person name="Davalos L.M."/>
            <person name="Corthals A.P."/>
            <person name="Power M.L."/>
            <person name="Jones G."/>
            <person name="Ransome R.D."/>
            <person name="Dechmann D.K.N."/>
            <person name="Locatelli A.G."/>
            <person name="Puechmaille S.J."/>
            <person name="Fedrigo O."/>
            <person name="Jarvis E.D."/>
            <person name="Hiller M."/>
            <person name="Vernes S.C."/>
            <person name="Myers E.W."/>
            <person name="Teeling E.C."/>
        </authorList>
    </citation>
    <scope>NUCLEOTIDE SEQUENCE [LARGE SCALE GENOMIC DNA]</scope>
    <source>
        <strain evidence="2">Bat1K_MPI-CBG_1</strain>
    </source>
</reference>
<keyword evidence="1" id="KW-0732">Signal</keyword>
<name>A0A834DWR3_9CHIR</name>
<gene>
    <name evidence="2" type="ORF">HJG60_012116</name>
</gene>
<comment type="caution">
    <text evidence="2">The sequence shown here is derived from an EMBL/GenBank/DDBJ whole genome shotgun (WGS) entry which is preliminary data.</text>
</comment>
<accession>A0A834DWR3</accession>
<dbReference type="EMBL" id="JABVXQ010000008">
    <property type="protein sequence ID" value="KAF6095149.1"/>
    <property type="molecule type" value="Genomic_DNA"/>
</dbReference>
<dbReference type="Proteomes" id="UP000664940">
    <property type="component" value="Unassembled WGS sequence"/>
</dbReference>
<proteinExistence type="predicted"/>
<protein>
    <submittedName>
        <fullName evidence="2">Uncharacterized protein</fullName>
    </submittedName>
</protein>
<evidence type="ECO:0000256" key="1">
    <source>
        <dbReference type="SAM" id="SignalP"/>
    </source>
</evidence>
<feature type="signal peptide" evidence="1">
    <location>
        <begin position="1"/>
        <end position="19"/>
    </location>
</feature>
<organism evidence="2 3">
    <name type="scientific">Phyllostomus discolor</name>
    <name type="common">pale spear-nosed bat</name>
    <dbReference type="NCBI Taxonomy" id="89673"/>
    <lineage>
        <taxon>Eukaryota</taxon>
        <taxon>Metazoa</taxon>
        <taxon>Chordata</taxon>
        <taxon>Craniata</taxon>
        <taxon>Vertebrata</taxon>
        <taxon>Euteleostomi</taxon>
        <taxon>Mammalia</taxon>
        <taxon>Eutheria</taxon>
        <taxon>Laurasiatheria</taxon>
        <taxon>Chiroptera</taxon>
        <taxon>Yangochiroptera</taxon>
        <taxon>Phyllostomidae</taxon>
        <taxon>Phyllostominae</taxon>
        <taxon>Phyllostomus</taxon>
    </lineage>
</organism>
<evidence type="ECO:0000313" key="2">
    <source>
        <dbReference type="EMBL" id="KAF6095149.1"/>
    </source>
</evidence>
<sequence>MTLSAHNLVFFLFLDSFSATKPVLLPHRTLPLLNSFLVFQYINILPLHFPHNQPEFQVCAHSFIHSTFIGCSLRVGHWGRNCDRPLPLPRSNAGQTHKFCSSHTHHLFWNMLISFSVLCFHQAKYVLLIACPCFETSGSHHCERMSYLLLTPCLSWVCSANRMSYTPRQPSVSAATIHTLCSLYGLLPALHGVTQSCFTKKIKAISYGLFQYSSSFIYTSSIFFFF</sequence>